<evidence type="ECO:0000313" key="1">
    <source>
        <dbReference type="EMBL" id="VTP03689.1"/>
    </source>
</evidence>
<accession>A0A653F296</accession>
<protein>
    <submittedName>
        <fullName evidence="1">Uncharacterized protein</fullName>
    </submittedName>
</protein>
<sequence>MLGTTTATAPGVPYGAPAFAVTAHGTPVPFSIDEDAFAAWVADESDELPHQLPDPTDASPGSTLSELVYRALSAGVLVGDPGLELNIHGHADEAGYFVRVNNLAGQQLSVGLTRGRHELHWPPKDLAPSEGAHHYLLEVCCNANTLLNDLLASL</sequence>
<name>A0A653F296_9MYCO</name>
<organism evidence="1">
    <name type="scientific">Mycobacterium riyadhense</name>
    <dbReference type="NCBI Taxonomy" id="486698"/>
    <lineage>
        <taxon>Bacteria</taxon>
        <taxon>Bacillati</taxon>
        <taxon>Actinomycetota</taxon>
        <taxon>Actinomycetes</taxon>
        <taxon>Mycobacteriales</taxon>
        <taxon>Mycobacteriaceae</taxon>
        <taxon>Mycobacterium</taxon>
    </lineage>
</organism>
<dbReference type="AlphaFoldDB" id="A0A653F296"/>
<reference evidence="1" key="1">
    <citation type="submission" date="2019-05" db="EMBL/GenBank/DDBJ databases">
        <authorList>
            <person name="Naeem R."/>
            <person name="Antony C."/>
            <person name="Guan Q."/>
        </authorList>
    </citation>
    <scope>NUCLEOTIDE SEQUENCE</scope>
    <source>
        <strain evidence="1">2</strain>
    </source>
</reference>
<proteinExistence type="predicted"/>
<gene>
    <name evidence="1" type="ORF">BIN_B_05215</name>
</gene>
<dbReference type="EMBL" id="LR589171">
    <property type="protein sequence ID" value="VTP03689.1"/>
    <property type="molecule type" value="Genomic_DNA"/>
</dbReference>
<dbReference type="RefSeq" id="WP_204805636.1">
    <property type="nucleotide sequence ID" value="NZ_CAJMWJ010000004.1"/>
</dbReference>
<dbReference type="GeneID" id="93497779"/>